<dbReference type="AlphaFoldDB" id="A0A9W9H1N6"/>
<evidence type="ECO:0000256" key="11">
    <source>
        <dbReference type="ARBA" id="ARBA00023136"/>
    </source>
</evidence>
<reference evidence="14" key="1">
    <citation type="submission" date="2022-11" db="EMBL/GenBank/DDBJ databases">
        <authorList>
            <person name="Petersen C."/>
        </authorList>
    </citation>
    <scope>NUCLEOTIDE SEQUENCE</scope>
    <source>
        <strain evidence="14">IBT 22155</strain>
    </source>
</reference>
<dbReference type="RefSeq" id="XP_056522158.1">
    <property type="nucleotide sequence ID" value="XM_056665208.1"/>
</dbReference>
<comment type="subcellular location">
    <subcellularLocation>
        <location evidence="1">Membrane</location>
        <topology evidence="1">Single-pass type II membrane protein</topology>
    </subcellularLocation>
</comment>
<dbReference type="GeneID" id="81404378"/>
<keyword evidence="10 12" id="KW-1133">Transmembrane helix</keyword>
<organism evidence="14 15">
    <name type="scientific">Penicillium bovifimosum</name>
    <dbReference type="NCBI Taxonomy" id="126998"/>
    <lineage>
        <taxon>Eukaryota</taxon>
        <taxon>Fungi</taxon>
        <taxon>Dikarya</taxon>
        <taxon>Ascomycota</taxon>
        <taxon>Pezizomycotina</taxon>
        <taxon>Eurotiomycetes</taxon>
        <taxon>Eurotiomycetidae</taxon>
        <taxon>Eurotiales</taxon>
        <taxon>Aspergillaceae</taxon>
        <taxon>Penicillium</taxon>
    </lineage>
</organism>
<comment type="similarity">
    <text evidence="3">Belongs to the glycosyltransferase 31 family. Beta3-Gal-T subfamily.</text>
</comment>
<protein>
    <recommendedName>
        <fullName evidence="4">N-acetylgalactosaminide beta-1,3-galactosyltransferase</fullName>
        <ecNumber evidence="4">2.4.1.122</ecNumber>
    </recommendedName>
</protein>
<dbReference type="GO" id="GO:0016263">
    <property type="term" value="F:glycoprotein-N-acetylgalactosamine 3-beta-galactosyltransferase activity"/>
    <property type="evidence" value="ECO:0007669"/>
    <property type="project" value="UniProtKB-EC"/>
</dbReference>
<keyword evidence="11 12" id="KW-0472">Membrane</keyword>
<dbReference type="EC" id="2.4.1.122" evidence="4"/>
<keyword evidence="9" id="KW-0735">Signal-anchor</keyword>
<sequence length="486" mass="54960">MGRGTSTSATARPIFIILGNAKLKLLAVFLSISTILLLTLYSSGISDTVSRRAEDKTANEKDYWTWETSTQFRKPLYSNNSIDNASSTNACDNFPSNILSRIQIILKTSATEPQNRVDTHMASVTRCISNLLVISDKETELNGHHVHDVLADLPLSARKQIPEFEAYDALQRGDTNISGSAGWQLDRFKFLPMVERAKKTNPDAEWYVFLETDTYFVWDNLFRLLEQFDHSVPLYMGSPAPGRGLGDGKVNWFAYGGAGFVLSRAAVDTLTAREVGRYGQFVGPSLSEQYMQAVKDDCCGDSVLGFALYEKGILLSGMWPMFNAHPLHSIPFGDEHHWCQPAISMHKSQLDDMTGLTDWENERDRTKPLLYADLVDYHRLGELPERRGWDNGAWGGIIEQPETLPQHESLEACRQACHDRDWCMAYTYDTAGACVFVRTLRLGSPSKLEIADQFTAGWDNDKIRKWRENNTCEEPRWMKPSLTRIF</sequence>
<comment type="caution">
    <text evidence="14">The sequence shown here is derived from an EMBL/GenBank/DDBJ whole genome shotgun (WGS) entry which is preliminary data.</text>
</comment>
<evidence type="ECO:0000256" key="4">
    <source>
        <dbReference type="ARBA" id="ARBA00012557"/>
    </source>
</evidence>
<evidence type="ECO:0000256" key="6">
    <source>
        <dbReference type="ARBA" id="ARBA00022679"/>
    </source>
</evidence>
<gene>
    <name evidence="14" type="ORF">N7515_004464</name>
</gene>
<keyword evidence="6" id="KW-0808">Transferase</keyword>
<accession>A0A9W9H1N6</accession>
<dbReference type="InterPro" id="IPR003378">
    <property type="entry name" value="Fringe-like_glycosylTrfase"/>
</dbReference>
<reference evidence="14" key="2">
    <citation type="journal article" date="2023" name="IMA Fungus">
        <title>Comparative genomic study of the Penicillium genus elucidates a diverse pangenome and 15 lateral gene transfer events.</title>
        <authorList>
            <person name="Petersen C."/>
            <person name="Sorensen T."/>
            <person name="Nielsen M.R."/>
            <person name="Sondergaard T.E."/>
            <person name="Sorensen J.L."/>
            <person name="Fitzpatrick D.A."/>
            <person name="Frisvad J.C."/>
            <person name="Nielsen K.L."/>
        </authorList>
    </citation>
    <scope>NUCLEOTIDE SEQUENCE</scope>
    <source>
        <strain evidence="14">IBT 22155</strain>
    </source>
</reference>
<evidence type="ECO:0000256" key="12">
    <source>
        <dbReference type="SAM" id="Phobius"/>
    </source>
</evidence>
<dbReference type="InterPro" id="IPR026050">
    <property type="entry name" value="C1GALT1/C1GALT1_chp1"/>
</dbReference>
<evidence type="ECO:0000256" key="1">
    <source>
        <dbReference type="ARBA" id="ARBA00004606"/>
    </source>
</evidence>
<proteinExistence type="inferred from homology"/>
<feature type="transmembrane region" description="Helical" evidence="12">
    <location>
        <begin position="21"/>
        <end position="41"/>
    </location>
</feature>
<keyword evidence="7 12" id="KW-0812">Transmembrane</keyword>
<dbReference type="Gene3D" id="3.90.550.50">
    <property type="match status" value="1"/>
</dbReference>
<dbReference type="GO" id="GO:0000166">
    <property type="term" value="F:nucleotide binding"/>
    <property type="evidence" value="ECO:0007669"/>
    <property type="project" value="UniProtKB-KW"/>
</dbReference>
<evidence type="ECO:0000256" key="5">
    <source>
        <dbReference type="ARBA" id="ARBA00022676"/>
    </source>
</evidence>
<evidence type="ECO:0000256" key="2">
    <source>
        <dbReference type="ARBA" id="ARBA00004922"/>
    </source>
</evidence>
<keyword evidence="8" id="KW-0547">Nucleotide-binding</keyword>
<dbReference type="Proteomes" id="UP001149079">
    <property type="component" value="Unassembled WGS sequence"/>
</dbReference>
<evidence type="ECO:0000256" key="9">
    <source>
        <dbReference type="ARBA" id="ARBA00022968"/>
    </source>
</evidence>
<evidence type="ECO:0000256" key="8">
    <source>
        <dbReference type="ARBA" id="ARBA00022741"/>
    </source>
</evidence>
<evidence type="ECO:0000256" key="3">
    <source>
        <dbReference type="ARBA" id="ARBA00006462"/>
    </source>
</evidence>
<dbReference type="EMBL" id="JAPQKL010000004">
    <property type="protein sequence ID" value="KAJ5135186.1"/>
    <property type="molecule type" value="Genomic_DNA"/>
</dbReference>
<evidence type="ECO:0000256" key="10">
    <source>
        <dbReference type="ARBA" id="ARBA00022989"/>
    </source>
</evidence>
<dbReference type="OrthoDB" id="414175at2759"/>
<name>A0A9W9H1N6_9EURO</name>
<feature type="domain" description="Fringe-like glycosyltransferase" evidence="13">
    <location>
        <begin position="192"/>
        <end position="272"/>
    </location>
</feature>
<dbReference type="GO" id="GO:0016020">
    <property type="term" value="C:membrane"/>
    <property type="evidence" value="ECO:0007669"/>
    <property type="project" value="UniProtKB-SubCell"/>
</dbReference>
<evidence type="ECO:0000259" key="13">
    <source>
        <dbReference type="Pfam" id="PF02434"/>
    </source>
</evidence>
<dbReference type="PANTHER" id="PTHR23033">
    <property type="entry name" value="BETA1,3-GALACTOSYLTRANSFERASE"/>
    <property type="match status" value="1"/>
</dbReference>
<keyword evidence="15" id="KW-1185">Reference proteome</keyword>
<dbReference type="PANTHER" id="PTHR23033:SF43">
    <property type="entry name" value="APPLE DOMAIN-CONTAINING PROTEIN"/>
    <property type="match status" value="1"/>
</dbReference>
<comment type="pathway">
    <text evidence="2">Protein modification; protein glycosylation.</text>
</comment>
<evidence type="ECO:0000313" key="15">
    <source>
        <dbReference type="Proteomes" id="UP001149079"/>
    </source>
</evidence>
<dbReference type="Pfam" id="PF02434">
    <property type="entry name" value="Fringe"/>
    <property type="match status" value="1"/>
</dbReference>
<evidence type="ECO:0000256" key="7">
    <source>
        <dbReference type="ARBA" id="ARBA00022692"/>
    </source>
</evidence>
<evidence type="ECO:0000313" key="14">
    <source>
        <dbReference type="EMBL" id="KAJ5135186.1"/>
    </source>
</evidence>
<keyword evidence="5" id="KW-0328">Glycosyltransferase</keyword>